<evidence type="ECO:0000313" key="1">
    <source>
        <dbReference type="EMBL" id="KAK8049754.1"/>
    </source>
</evidence>
<dbReference type="Proteomes" id="UP001480595">
    <property type="component" value="Unassembled WGS sequence"/>
</dbReference>
<dbReference type="RefSeq" id="XP_066712003.1">
    <property type="nucleotide sequence ID" value="XM_066862893.1"/>
</dbReference>
<dbReference type="EMBL" id="JAQQWL010000011">
    <property type="protein sequence ID" value="KAK8049754.1"/>
    <property type="molecule type" value="Genomic_DNA"/>
</dbReference>
<name>A0ABR1TSY3_9PEZI</name>
<keyword evidence="2" id="KW-1185">Reference proteome</keyword>
<sequence length="315" mass="35157">MLPGSLGYVYLELMRGEEQSDNITDKTPCEALHTTNPPFEDDSNQSTNILQRVFCPPTMTSTMMAFLTQDKTRVRLRREICDVVNDIGSVDNCNVLATIDKPETCTSPPELKKRLRDALAAWLSLGAAGGLDMNSLVYDFGDYISGQALALGALSPGGEATQFHCLQTVADELNCEVFLVKLKREDYGFEDNGYDFRDFFERDVTEDDVTEDDDEEDKSPPHIVVQDEFDMEAYDDEVDEQEEDAIIGGPNEPLRALDEATIIEVLQLAIHHNHAQLFDLISNNIAITLSPGRFFTWAGEHLRNVRFPLGALALA</sequence>
<comment type="caution">
    <text evidence="1">The sequence shown here is derived from an EMBL/GenBank/DDBJ whole genome shotgun (WGS) entry which is preliminary data.</text>
</comment>
<reference evidence="1 2" key="1">
    <citation type="submission" date="2023-01" db="EMBL/GenBank/DDBJ databases">
        <title>Analysis of 21 Apiospora genomes using comparative genomics revels a genus with tremendous synthesis potential of carbohydrate active enzymes and secondary metabolites.</title>
        <authorList>
            <person name="Sorensen T."/>
        </authorList>
    </citation>
    <scope>NUCLEOTIDE SEQUENCE [LARGE SCALE GENOMIC DNA]</scope>
    <source>
        <strain evidence="1 2">CBS 135458</strain>
    </source>
</reference>
<dbReference type="GeneID" id="92095956"/>
<accession>A0ABR1TSY3</accession>
<gene>
    <name evidence="1" type="ORF">PG994_011484</name>
</gene>
<protein>
    <submittedName>
        <fullName evidence="1">Uncharacterized protein</fullName>
    </submittedName>
</protein>
<proteinExistence type="predicted"/>
<organism evidence="1 2">
    <name type="scientific">Apiospora phragmitis</name>
    <dbReference type="NCBI Taxonomy" id="2905665"/>
    <lineage>
        <taxon>Eukaryota</taxon>
        <taxon>Fungi</taxon>
        <taxon>Dikarya</taxon>
        <taxon>Ascomycota</taxon>
        <taxon>Pezizomycotina</taxon>
        <taxon>Sordariomycetes</taxon>
        <taxon>Xylariomycetidae</taxon>
        <taxon>Amphisphaeriales</taxon>
        <taxon>Apiosporaceae</taxon>
        <taxon>Apiospora</taxon>
    </lineage>
</organism>
<evidence type="ECO:0000313" key="2">
    <source>
        <dbReference type="Proteomes" id="UP001480595"/>
    </source>
</evidence>